<dbReference type="Gene3D" id="3.90.1170.30">
    <property type="entry name" value="Pyrimidine nucleoside phosphorylase-like, C-terminal domain"/>
    <property type="match status" value="1"/>
</dbReference>
<protein>
    <submittedName>
        <fullName evidence="8">Pyrimidine-nucleoside phosphorylase</fullName>
        <ecNumber evidence="8">2.4.2.4</ecNumber>
    </submittedName>
</protein>
<dbReference type="AlphaFoldDB" id="W0GQP7"/>
<dbReference type="InterPro" id="IPR000053">
    <property type="entry name" value="Thymidine/pyrmidine_PPase"/>
</dbReference>
<dbReference type="PIRSF" id="PIRSF000478">
    <property type="entry name" value="TP_PyNP"/>
    <property type="match status" value="1"/>
</dbReference>
<keyword evidence="4 8" id="KW-0808">Transferase</keyword>
<dbReference type="InterPro" id="IPR018090">
    <property type="entry name" value="Pyrmidine_PPas_bac/euk"/>
</dbReference>
<dbReference type="HOGENOM" id="CLU_025040_0_1_14"/>
<evidence type="ECO:0000256" key="2">
    <source>
        <dbReference type="ARBA" id="ARBA00011738"/>
    </source>
</evidence>
<dbReference type="GO" id="GO:0005829">
    <property type="term" value="C:cytosol"/>
    <property type="evidence" value="ECO:0007669"/>
    <property type="project" value="TreeGrafter"/>
</dbReference>
<dbReference type="Pfam" id="PF02885">
    <property type="entry name" value="Glycos_trans_3N"/>
    <property type="match status" value="1"/>
</dbReference>
<comment type="catalytic activity">
    <reaction evidence="5">
        <text>thymidine + phosphate = 2-deoxy-alpha-D-ribose 1-phosphate + thymine</text>
        <dbReference type="Rhea" id="RHEA:16037"/>
        <dbReference type="ChEBI" id="CHEBI:17748"/>
        <dbReference type="ChEBI" id="CHEBI:17821"/>
        <dbReference type="ChEBI" id="CHEBI:43474"/>
        <dbReference type="ChEBI" id="CHEBI:57259"/>
        <dbReference type="EC" id="2.4.2.4"/>
    </reaction>
</comment>
<dbReference type="InterPro" id="IPR000312">
    <property type="entry name" value="Glycosyl_Trfase_fam3"/>
</dbReference>
<dbReference type="OrthoDB" id="9763887at2"/>
<dbReference type="NCBIfam" id="NF004490">
    <property type="entry name" value="PRK05820.1"/>
    <property type="match status" value="1"/>
</dbReference>
<dbReference type="InterPro" id="IPR035902">
    <property type="entry name" value="Nuc_phospho_transferase"/>
</dbReference>
<dbReference type="Gene3D" id="3.40.1030.10">
    <property type="entry name" value="Nucleoside phosphorylase/phosphoribosyltransferase catalytic domain"/>
    <property type="match status" value="1"/>
</dbReference>
<dbReference type="SUPFAM" id="SSF52418">
    <property type="entry name" value="Nucleoside phosphorylase/phosphoribosyltransferase catalytic domain"/>
    <property type="match status" value="1"/>
</dbReference>
<dbReference type="InterPro" id="IPR036566">
    <property type="entry name" value="PYNP-like_C_sf"/>
</dbReference>
<evidence type="ECO:0000259" key="7">
    <source>
        <dbReference type="SMART" id="SM00941"/>
    </source>
</evidence>
<accession>W0GQP7</accession>
<sequence length="437" mass="48012">MRLLDLIEKKKNGQELTQEEIKFIIEGYTNGVIPDYQMSAFLMAVFFQSMSITEISYLTDAMIQSGEVYDLSAINGFKVDKHSSGGVGDKVSLIYAPLVASFGLKVAKMSGRGLGQTGGTIDKLESFPGFKVEIPFAEFVRIVNKTNISIIAQSSNIVPADKKIYALRDVTATVNSIPLIAASIMCKKIATGSDGIVLDVKCGNGAFMKSISEAKQLAEIMVGIGKHFDKKIAAEITNMNQPLGRAIGNAIEIYEVVKTLQGEGPDDLNYIVCESAALSLCQAKLFPDFDSAFKACQDKLHNSPEPLTYFKNFIQEQGGDLSLISDLSSLDQILKVKNKVEIKAKETGFVEIIDTNALGLLSVRLGAGRNTKEEAIDHHAGIYLNKKTGEFVNEGEVVMTLYTNRYITEPVYEWAESTFKITDKKPKDYELVYEVIQ</sequence>
<evidence type="ECO:0000313" key="8">
    <source>
        <dbReference type="EMBL" id="AHI57864.1"/>
    </source>
</evidence>
<dbReference type="PANTHER" id="PTHR10515:SF0">
    <property type="entry name" value="THYMIDINE PHOSPHORYLASE"/>
    <property type="match status" value="1"/>
</dbReference>
<reference evidence="8 9" key="1">
    <citation type="submission" date="2013-09" db="EMBL/GenBank/DDBJ databases">
        <title>Complete genome sequence of Spiroplasma mirum suckling mouse cataract agent.</title>
        <authorList>
            <person name="Landry C.A."/>
            <person name="Bastian F.O."/>
            <person name="Thune R.L."/>
        </authorList>
    </citation>
    <scope>NUCLEOTIDE SEQUENCE [LARGE SCALE GENOMIC DNA]</scope>
    <source>
        <strain evidence="8 9">SMCA</strain>
    </source>
</reference>
<dbReference type="GO" id="GO:0009032">
    <property type="term" value="F:thymidine phosphorylase activity"/>
    <property type="evidence" value="ECO:0007669"/>
    <property type="project" value="UniProtKB-EC"/>
</dbReference>
<dbReference type="Gene3D" id="1.20.970.10">
    <property type="entry name" value="Transferase, Pyrimidine Nucleoside Phosphorylase, Chain C"/>
    <property type="match status" value="1"/>
</dbReference>
<evidence type="ECO:0000313" key="9">
    <source>
        <dbReference type="Proteomes" id="UP000019260"/>
    </source>
</evidence>
<dbReference type="InterPro" id="IPR017872">
    <property type="entry name" value="Pyrmidine_PPase_CS"/>
</dbReference>
<dbReference type="NCBIfam" id="TIGR02644">
    <property type="entry name" value="Y_phosphoryl"/>
    <property type="match status" value="1"/>
</dbReference>
<comment type="function">
    <text evidence="6">The enzymes which catalyze the reversible phosphorolysis of pyrimidine nucleosides are involved in the degradation of these compounds and in their utilization as carbon and energy sources, or in the rescue of pyrimidine bases for nucleotide synthesis.</text>
</comment>
<dbReference type="SMART" id="SM00941">
    <property type="entry name" value="PYNP_C"/>
    <property type="match status" value="1"/>
</dbReference>
<organism evidence="8 9">
    <name type="scientific">Spiroplasma mirum ATCC 29335</name>
    <dbReference type="NCBI Taxonomy" id="838561"/>
    <lineage>
        <taxon>Bacteria</taxon>
        <taxon>Bacillati</taxon>
        <taxon>Mycoplasmatota</taxon>
        <taxon>Mollicutes</taxon>
        <taxon>Entomoplasmatales</taxon>
        <taxon>Spiroplasmataceae</taxon>
        <taxon>Spiroplasma</taxon>
    </lineage>
</organism>
<dbReference type="PATRIC" id="fig|838561.3.peg.500"/>
<dbReference type="SUPFAM" id="SSF54680">
    <property type="entry name" value="Pyrimidine nucleoside phosphorylase C-terminal domain"/>
    <property type="match status" value="1"/>
</dbReference>
<dbReference type="STRING" id="838561.P344_02590"/>
<evidence type="ECO:0000256" key="4">
    <source>
        <dbReference type="ARBA" id="ARBA00022679"/>
    </source>
</evidence>
<keyword evidence="9" id="KW-1185">Reference proteome</keyword>
<dbReference type="GO" id="GO:0004645">
    <property type="term" value="F:1,4-alpha-oligoglucan phosphorylase activity"/>
    <property type="evidence" value="ECO:0007669"/>
    <property type="project" value="InterPro"/>
</dbReference>
<keyword evidence="3 8" id="KW-0328">Glycosyltransferase</keyword>
<dbReference type="EC" id="2.4.2.4" evidence="8"/>
<comment type="subunit">
    <text evidence="2">Homodimer.</text>
</comment>
<gene>
    <name evidence="8" type="primary">deoA</name>
    <name evidence="8" type="ORF">P344_02590</name>
</gene>
<dbReference type="Proteomes" id="UP000019260">
    <property type="component" value="Chromosome"/>
</dbReference>
<evidence type="ECO:0000256" key="6">
    <source>
        <dbReference type="ARBA" id="ARBA00056338"/>
    </source>
</evidence>
<dbReference type="GO" id="GO:0006206">
    <property type="term" value="P:pyrimidine nucleobase metabolic process"/>
    <property type="evidence" value="ECO:0007669"/>
    <property type="project" value="InterPro"/>
</dbReference>
<evidence type="ECO:0000256" key="3">
    <source>
        <dbReference type="ARBA" id="ARBA00022676"/>
    </source>
</evidence>
<dbReference type="InterPro" id="IPR036320">
    <property type="entry name" value="Glycosyl_Trfase_fam3_N_dom_sf"/>
</dbReference>
<dbReference type="FunFam" id="3.40.1030.10:FF:000003">
    <property type="entry name" value="Pyrimidine-nucleoside phosphorylase"/>
    <property type="match status" value="1"/>
</dbReference>
<dbReference type="Pfam" id="PF07831">
    <property type="entry name" value="PYNP_C"/>
    <property type="match status" value="1"/>
</dbReference>
<dbReference type="RefSeq" id="WP_025317232.1">
    <property type="nucleotide sequence ID" value="NZ_CP002082.1"/>
</dbReference>
<dbReference type="Pfam" id="PF00591">
    <property type="entry name" value="Glycos_transf_3"/>
    <property type="match status" value="1"/>
</dbReference>
<dbReference type="InterPro" id="IPR017459">
    <property type="entry name" value="Glycosyl_Trfase_fam3_N_dom"/>
</dbReference>
<proteinExistence type="inferred from homology"/>
<evidence type="ECO:0000256" key="1">
    <source>
        <dbReference type="ARBA" id="ARBA00006915"/>
    </source>
</evidence>
<dbReference type="KEGG" id="smia:P344_02590"/>
<dbReference type="SUPFAM" id="SSF47648">
    <property type="entry name" value="Nucleoside phosphorylase/phosphoribosyltransferase N-terminal domain"/>
    <property type="match status" value="1"/>
</dbReference>
<comment type="similarity">
    <text evidence="1">Belongs to the thymidine/pyrimidine-nucleoside phosphorylase family.</text>
</comment>
<dbReference type="InterPro" id="IPR013102">
    <property type="entry name" value="PYNP_C"/>
</dbReference>
<dbReference type="PANTHER" id="PTHR10515">
    <property type="entry name" value="THYMIDINE PHOSPHORYLASE"/>
    <property type="match status" value="1"/>
</dbReference>
<dbReference type="eggNOG" id="COG0213">
    <property type="taxonomic scope" value="Bacteria"/>
</dbReference>
<dbReference type="EMBL" id="CP006720">
    <property type="protein sequence ID" value="AHI57864.1"/>
    <property type="molecule type" value="Genomic_DNA"/>
</dbReference>
<feature type="domain" description="Pyrimidine nucleoside phosphorylase C-terminal" evidence="7">
    <location>
        <begin position="349"/>
        <end position="422"/>
    </location>
</feature>
<dbReference type="KEGG" id="smir:SMM_0431"/>
<dbReference type="GO" id="GO:0006213">
    <property type="term" value="P:pyrimidine nucleoside metabolic process"/>
    <property type="evidence" value="ECO:0007669"/>
    <property type="project" value="InterPro"/>
</dbReference>
<dbReference type="PROSITE" id="PS00647">
    <property type="entry name" value="THYMID_PHOSPHORYLASE"/>
    <property type="match status" value="1"/>
</dbReference>
<name>W0GQP7_9MOLU</name>
<evidence type="ECO:0000256" key="5">
    <source>
        <dbReference type="ARBA" id="ARBA00048550"/>
    </source>
</evidence>